<reference evidence="3" key="1">
    <citation type="submission" date="2016-11" db="UniProtKB">
        <authorList>
            <consortium name="WormBaseParasite"/>
        </authorList>
    </citation>
    <scope>IDENTIFICATION</scope>
</reference>
<evidence type="ECO:0000313" key="3">
    <source>
        <dbReference type="WBParaSite" id="L893_g3636.t1"/>
    </source>
</evidence>
<organism evidence="2 3">
    <name type="scientific">Steinernema glaseri</name>
    <dbReference type="NCBI Taxonomy" id="37863"/>
    <lineage>
        <taxon>Eukaryota</taxon>
        <taxon>Metazoa</taxon>
        <taxon>Ecdysozoa</taxon>
        <taxon>Nematoda</taxon>
        <taxon>Chromadorea</taxon>
        <taxon>Rhabditida</taxon>
        <taxon>Tylenchina</taxon>
        <taxon>Panagrolaimomorpha</taxon>
        <taxon>Strongyloidoidea</taxon>
        <taxon>Steinernematidae</taxon>
        <taxon>Steinernema</taxon>
    </lineage>
</organism>
<accession>A0A1I8AA50</accession>
<feature type="region of interest" description="Disordered" evidence="1">
    <location>
        <begin position="174"/>
        <end position="202"/>
    </location>
</feature>
<feature type="region of interest" description="Disordered" evidence="1">
    <location>
        <begin position="340"/>
        <end position="366"/>
    </location>
</feature>
<dbReference type="AlphaFoldDB" id="A0A1I8AA50"/>
<keyword evidence="2" id="KW-1185">Reference proteome</keyword>
<proteinExistence type="predicted"/>
<sequence>MLVEYLNSEGAKGATRPVVLSNCPPLNVLRPPESHVLRVNAFGAAADFGVFGSRARHREALASASGTLRPILCHSQVCEEQEEYDVSNEDDPALEEPLIATLLIPVHPIDTSLVRICYNAPVAGNDPAASIKSSARRGREARRDKNVDVVDGDDEEAILCMRRHERILMKPREGAARMGTRRSRRSPFQGGTQGRIPGRSPVEKELNRKQGLGGSAGLAADVRGERRLGRGKGHISIRAIGHEVTTRPESAKVTRSQPVHRHSLKAIGLCCLRRHGDHGDQRTNAPGEEREAKQALFMAKTSGRFAESNSLNVLCCVDQEGEKSTKQRLGYFESTAWSRASRKTSKSQETRRHASTGGTGKHLRTTMLAQKDTRTDEAVVTEAEKLEFALL</sequence>
<dbReference type="WBParaSite" id="L893_g3636.t1">
    <property type="protein sequence ID" value="L893_g3636.t1"/>
    <property type="gene ID" value="L893_g3636"/>
</dbReference>
<name>A0A1I8AA50_9BILA</name>
<dbReference type="Proteomes" id="UP000095287">
    <property type="component" value="Unplaced"/>
</dbReference>
<protein>
    <submittedName>
        <fullName evidence="3">Uncharacterized protein</fullName>
    </submittedName>
</protein>
<evidence type="ECO:0000313" key="2">
    <source>
        <dbReference type="Proteomes" id="UP000095287"/>
    </source>
</evidence>
<evidence type="ECO:0000256" key="1">
    <source>
        <dbReference type="SAM" id="MobiDB-lite"/>
    </source>
</evidence>